<organism evidence="2 3">
    <name type="scientific">Ornithinimicrobium pekingense</name>
    <dbReference type="NCBI Taxonomy" id="384677"/>
    <lineage>
        <taxon>Bacteria</taxon>
        <taxon>Bacillati</taxon>
        <taxon>Actinomycetota</taxon>
        <taxon>Actinomycetes</taxon>
        <taxon>Micrococcales</taxon>
        <taxon>Ornithinimicrobiaceae</taxon>
        <taxon>Ornithinimicrobium</taxon>
    </lineage>
</organism>
<accession>A0ABQ2FCV5</accession>
<protein>
    <submittedName>
        <fullName evidence="2">Uncharacterized protein</fullName>
    </submittedName>
</protein>
<feature type="compositionally biased region" description="Basic and acidic residues" evidence="1">
    <location>
        <begin position="207"/>
        <end position="225"/>
    </location>
</feature>
<proteinExistence type="predicted"/>
<reference evidence="3" key="1">
    <citation type="journal article" date="2019" name="Int. J. Syst. Evol. Microbiol.">
        <title>The Global Catalogue of Microorganisms (GCM) 10K type strain sequencing project: providing services to taxonomists for standard genome sequencing and annotation.</title>
        <authorList>
            <consortium name="The Broad Institute Genomics Platform"/>
            <consortium name="The Broad Institute Genome Sequencing Center for Infectious Disease"/>
            <person name="Wu L."/>
            <person name="Ma J."/>
        </authorList>
    </citation>
    <scope>NUCLEOTIDE SEQUENCE [LARGE SCALE GENOMIC DNA]</scope>
    <source>
        <strain evidence="3">CGMCC 1.5362</strain>
    </source>
</reference>
<evidence type="ECO:0000313" key="2">
    <source>
        <dbReference type="EMBL" id="GGK76518.1"/>
    </source>
</evidence>
<dbReference type="RefSeq" id="WP_022921622.1">
    <property type="nucleotide sequence ID" value="NZ_BMLB01000005.1"/>
</dbReference>
<keyword evidence="3" id="KW-1185">Reference proteome</keyword>
<comment type="caution">
    <text evidence="2">The sequence shown here is derived from an EMBL/GenBank/DDBJ whole genome shotgun (WGS) entry which is preliminary data.</text>
</comment>
<dbReference type="EMBL" id="BMLB01000005">
    <property type="protein sequence ID" value="GGK76518.1"/>
    <property type="molecule type" value="Genomic_DNA"/>
</dbReference>
<feature type="region of interest" description="Disordered" evidence="1">
    <location>
        <begin position="206"/>
        <end position="225"/>
    </location>
</feature>
<evidence type="ECO:0000256" key="1">
    <source>
        <dbReference type="SAM" id="MobiDB-lite"/>
    </source>
</evidence>
<dbReference type="Proteomes" id="UP000662111">
    <property type="component" value="Unassembled WGS sequence"/>
</dbReference>
<gene>
    <name evidence="2" type="ORF">GCM10011509_26390</name>
</gene>
<evidence type="ECO:0000313" key="3">
    <source>
        <dbReference type="Proteomes" id="UP000662111"/>
    </source>
</evidence>
<name>A0ABQ2FCV5_9MICO</name>
<sequence>MGEHHPERRDARSYYRFPLPEDARDSVTLLRLEPASDGRLRIHLHRGINQAAFGMRFAGLSEPRWQAVAEPTRTLVTPTPGAPGLTGPETVLADLGSFLAGVVLGDGGIYPWYLEGLMRNEQWLLHLRQLCVLHERLAPVRTSPVADDPRVVARVGEIVTAAEPHAQALLGWLQQAREIREEARATAEAELHERRVRAVLDHLAGPAREDARSRPNPELRRIRTP</sequence>